<dbReference type="SUPFAM" id="SSF53756">
    <property type="entry name" value="UDP-Glycosyltransferase/glycogen phosphorylase"/>
    <property type="match status" value="1"/>
</dbReference>
<evidence type="ECO:0000313" key="3">
    <source>
        <dbReference type="EnsemblPlants" id="OGLUM02G16230.1"/>
    </source>
</evidence>
<dbReference type="PANTHER" id="PTHR48047">
    <property type="entry name" value="GLYCOSYLTRANSFERASE"/>
    <property type="match status" value="1"/>
</dbReference>
<keyword evidence="4" id="KW-1185">Reference proteome</keyword>
<dbReference type="eggNOG" id="KOG1192">
    <property type="taxonomic scope" value="Eukaryota"/>
</dbReference>
<feature type="region of interest" description="Disordered" evidence="2">
    <location>
        <begin position="94"/>
        <end position="142"/>
    </location>
</feature>
<reference evidence="3" key="2">
    <citation type="submission" date="2018-05" db="EMBL/GenBank/DDBJ databases">
        <title>OgluRS3 (Oryza glumaepatula Reference Sequence Version 3).</title>
        <authorList>
            <person name="Zhang J."/>
            <person name="Kudrna D."/>
            <person name="Lee S."/>
            <person name="Talag J."/>
            <person name="Welchert J."/>
            <person name="Wing R.A."/>
        </authorList>
    </citation>
    <scope>NUCLEOTIDE SEQUENCE [LARGE SCALE GENOMIC DNA]</scope>
</reference>
<comment type="similarity">
    <text evidence="1">Belongs to the UDP-glycosyltransferase family.</text>
</comment>
<dbReference type="Proteomes" id="UP000026961">
    <property type="component" value="Chromosome 2"/>
</dbReference>
<dbReference type="Gramene" id="OGLUM02G16230.1">
    <property type="protein sequence ID" value="OGLUM02G16230.1"/>
    <property type="gene ID" value="OGLUM02G16230"/>
</dbReference>
<dbReference type="EnsemblPlants" id="OGLUM02G16230.1">
    <property type="protein sequence ID" value="OGLUM02G16230.1"/>
    <property type="gene ID" value="OGLUM02G16230"/>
</dbReference>
<reference evidence="3" key="1">
    <citation type="submission" date="2015-04" db="UniProtKB">
        <authorList>
            <consortium name="EnsemblPlants"/>
        </authorList>
    </citation>
    <scope>IDENTIFICATION</scope>
</reference>
<evidence type="ECO:0000313" key="4">
    <source>
        <dbReference type="Proteomes" id="UP000026961"/>
    </source>
</evidence>
<proteinExistence type="inferred from homology"/>
<sequence>MAELALGLETSGRPFLWAVQPLVGFDHKDGFDPSWLPGTSGGWVGADPGALVHGRVLESIRHGVPLLGWPVGAEQFFNAMVVVEWGGRGLRGGGAWEPGELGGGEWGGGDGNAGEGEGRGDEEEGGGDRRRNGSGVGGAGRVVGGEIGTVPYYTSPAPLRVHIH</sequence>
<feature type="compositionally biased region" description="Gly residues" evidence="2">
    <location>
        <begin position="94"/>
        <end position="115"/>
    </location>
</feature>
<accession>A0A0D9YS20</accession>
<dbReference type="HOGENOM" id="CLU_1621580_0_0_1"/>
<dbReference type="PANTHER" id="PTHR48047:SF79">
    <property type="entry name" value="GLYCOSYLTRANSFERASE"/>
    <property type="match status" value="1"/>
</dbReference>
<dbReference type="GO" id="GO:0035251">
    <property type="term" value="F:UDP-glucosyltransferase activity"/>
    <property type="evidence" value="ECO:0007669"/>
    <property type="project" value="TreeGrafter"/>
</dbReference>
<dbReference type="STRING" id="40148.A0A0D9YS20"/>
<protein>
    <submittedName>
        <fullName evidence="3">Uncharacterized protein</fullName>
    </submittedName>
</protein>
<evidence type="ECO:0000256" key="1">
    <source>
        <dbReference type="ARBA" id="ARBA00009995"/>
    </source>
</evidence>
<dbReference type="AlphaFoldDB" id="A0A0D9YS20"/>
<name>A0A0D9YS20_9ORYZ</name>
<organism evidence="3">
    <name type="scientific">Oryza glumipatula</name>
    <dbReference type="NCBI Taxonomy" id="40148"/>
    <lineage>
        <taxon>Eukaryota</taxon>
        <taxon>Viridiplantae</taxon>
        <taxon>Streptophyta</taxon>
        <taxon>Embryophyta</taxon>
        <taxon>Tracheophyta</taxon>
        <taxon>Spermatophyta</taxon>
        <taxon>Magnoliopsida</taxon>
        <taxon>Liliopsida</taxon>
        <taxon>Poales</taxon>
        <taxon>Poaceae</taxon>
        <taxon>BOP clade</taxon>
        <taxon>Oryzoideae</taxon>
        <taxon>Oryzeae</taxon>
        <taxon>Oryzinae</taxon>
        <taxon>Oryza</taxon>
    </lineage>
</organism>
<evidence type="ECO:0000256" key="2">
    <source>
        <dbReference type="SAM" id="MobiDB-lite"/>
    </source>
</evidence>
<dbReference type="Gene3D" id="3.40.50.2000">
    <property type="entry name" value="Glycogen Phosphorylase B"/>
    <property type="match status" value="1"/>
</dbReference>